<gene>
    <name evidence="1" type="ORF">L2764_18015</name>
</gene>
<comment type="caution">
    <text evidence="1">The sequence shown here is derived from an EMBL/GenBank/DDBJ whole genome shotgun (WGS) entry which is preliminary data.</text>
</comment>
<accession>A0ABT0LF42</accession>
<name>A0ABT0LF42_9GAMM</name>
<evidence type="ECO:0008006" key="3">
    <source>
        <dbReference type="Google" id="ProtNLM"/>
    </source>
</evidence>
<evidence type="ECO:0000313" key="1">
    <source>
        <dbReference type="EMBL" id="MCL1126326.1"/>
    </source>
</evidence>
<reference evidence="1 2" key="1">
    <citation type="submission" date="2022-01" db="EMBL/GenBank/DDBJ databases">
        <title>Whole genome-based taxonomy of the Shewanellaceae.</title>
        <authorList>
            <person name="Martin-Rodriguez A.J."/>
        </authorList>
    </citation>
    <scope>NUCLEOTIDE SEQUENCE [LARGE SCALE GENOMIC DNA]</scope>
    <source>
        <strain evidence="1 2">DSM 17177</strain>
    </source>
</reference>
<evidence type="ECO:0000313" key="2">
    <source>
        <dbReference type="Proteomes" id="UP001203423"/>
    </source>
</evidence>
<keyword evidence="2" id="KW-1185">Reference proteome</keyword>
<sequence>MTKITASQYEPLFDLDYYVEQGKGEQASISALVKHYLDEHRRAKLD</sequence>
<dbReference type="Proteomes" id="UP001203423">
    <property type="component" value="Unassembled WGS sequence"/>
</dbReference>
<dbReference type="EMBL" id="JAKIKS010000082">
    <property type="protein sequence ID" value="MCL1126326.1"/>
    <property type="molecule type" value="Genomic_DNA"/>
</dbReference>
<proteinExistence type="predicted"/>
<dbReference type="RefSeq" id="WP_248941715.1">
    <property type="nucleotide sequence ID" value="NZ_JAKIKS010000082.1"/>
</dbReference>
<organism evidence="1 2">
    <name type="scientific">Shewanella surugensis</name>
    <dbReference type="NCBI Taxonomy" id="212020"/>
    <lineage>
        <taxon>Bacteria</taxon>
        <taxon>Pseudomonadati</taxon>
        <taxon>Pseudomonadota</taxon>
        <taxon>Gammaproteobacteria</taxon>
        <taxon>Alteromonadales</taxon>
        <taxon>Shewanellaceae</taxon>
        <taxon>Shewanella</taxon>
    </lineage>
</organism>
<protein>
    <recommendedName>
        <fullName evidence="3">CopG family transcriptional regulator</fullName>
    </recommendedName>
</protein>